<dbReference type="Pfam" id="PF17917">
    <property type="entry name" value="RT_RNaseH"/>
    <property type="match status" value="1"/>
</dbReference>
<protein>
    <recommendedName>
        <fullName evidence="7">Reverse transcriptase RNase H-like domain-containing protein</fullName>
    </recommendedName>
</protein>
<gene>
    <name evidence="8" type="ORF">RJ639_030280</name>
</gene>
<evidence type="ECO:0000256" key="5">
    <source>
        <dbReference type="ARBA" id="ARBA00022801"/>
    </source>
</evidence>
<keyword evidence="1" id="KW-0808">Transferase</keyword>
<accession>A0AA88XA29</accession>
<sequence>MQRGELVEDLVSIEVYPGEKDKIVRIGSNLKKDTKLELVAVSAVLVREENRLQRPIYYDSKVLQDVKTRYPKIDKIALALITLARRLRPYFQSHTIVVLIDRPLKKVFLSPEASGRLVNWLVKLGEFDIQYKPRTTVKAQAIADFYR</sequence>
<dbReference type="EMBL" id="JAVXUP010000097">
    <property type="protein sequence ID" value="KAK3038380.1"/>
    <property type="molecule type" value="Genomic_DNA"/>
</dbReference>
<reference evidence="8" key="1">
    <citation type="submission" date="2022-12" db="EMBL/GenBank/DDBJ databases">
        <title>Draft genome assemblies for two species of Escallonia (Escalloniales).</title>
        <authorList>
            <person name="Chanderbali A."/>
            <person name="Dervinis C."/>
            <person name="Anghel I."/>
            <person name="Soltis D."/>
            <person name="Soltis P."/>
            <person name="Zapata F."/>
        </authorList>
    </citation>
    <scope>NUCLEOTIDE SEQUENCE</scope>
    <source>
        <strain evidence="8">UCBG64.0493</strain>
        <tissue evidence="8">Leaf</tissue>
    </source>
</reference>
<evidence type="ECO:0000256" key="2">
    <source>
        <dbReference type="ARBA" id="ARBA00022695"/>
    </source>
</evidence>
<dbReference type="PANTHER" id="PTHR48475:SF2">
    <property type="entry name" value="RIBONUCLEASE H"/>
    <property type="match status" value="1"/>
</dbReference>
<keyword evidence="9" id="KW-1185">Reference proteome</keyword>
<dbReference type="InterPro" id="IPR043502">
    <property type="entry name" value="DNA/RNA_pol_sf"/>
</dbReference>
<evidence type="ECO:0000313" key="8">
    <source>
        <dbReference type="EMBL" id="KAK3038380.1"/>
    </source>
</evidence>
<dbReference type="InterPro" id="IPR041373">
    <property type="entry name" value="RT_RNaseH"/>
</dbReference>
<dbReference type="SUPFAM" id="SSF56672">
    <property type="entry name" value="DNA/RNA polymerases"/>
    <property type="match status" value="1"/>
</dbReference>
<feature type="domain" description="Reverse transcriptase RNase H-like" evidence="7">
    <location>
        <begin position="39"/>
        <end position="127"/>
    </location>
</feature>
<proteinExistence type="predicted"/>
<keyword evidence="3" id="KW-0540">Nuclease</keyword>
<evidence type="ECO:0000259" key="7">
    <source>
        <dbReference type="Pfam" id="PF17917"/>
    </source>
</evidence>
<dbReference type="AlphaFoldDB" id="A0AA88XA29"/>
<evidence type="ECO:0000256" key="1">
    <source>
        <dbReference type="ARBA" id="ARBA00022679"/>
    </source>
</evidence>
<dbReference type="GO" id="GO:0016787">
    <property type="term" value="F:hydrolase activity"/>
    <property type="evidence" value="ECO:0007669"/>
    <property type="project" value="UniProtKB-KW"/>
</dbReference>
<keyword evidence="5" id="KW-0378">Hydrolase</keyword>
<keyword evidence="2" id="KW-0548">Nucleotidyltransferase</keyword>
<name>A0AA88XA29_9ASTE</name>
<keyword evidence="6" id="KW-0695">RNA-directed DNA polymerase</keyword>
<dbReference type="GO" id="GO:0004519">
    <property type="term" value="F:endonuclease activity"/>
    <property type="evidence" value="ECO:0007669"/>
    <property type="project" value="UniProtKB-KW"/>
</dbReference>
<dbReference type="GO" id="GO:0003964">
    <property type="term" value="F:RNA-directed DNA polymerase activity"/>
    <property type="evidence" value="ECO:0007669"/>
    <property type="project" value="UniProtKB-KW"/>
</dbReference>
<evidence type="ECO:0000313" key="9">
    <source>
        <dbReference type="Proteomes" id="UP001188597"/>
    </source>
</evidence>
<keyword evidence="4" id="KW-0255">Endonuclease</keyword>
<organism evidence="8 9">
    <name type="scientific">Escallonia herrerae</name>
    <dbReference type="NCBI Taxonomy" id="1293975"/>
    <lineage>
        <taxon>Eukaryota</taxon>
        <taxon>Viridiplantae</taxon>
        <taxon>Streptophyta</taxon>
        <taxon>Embryophyta</taxon>
        <taxon>Tracheophyta</taxon>
        <taxon>Spermatophyta</taxon>
        <taxon>Magnoliopsida</taxon>
        <taxon>eudicotyledons</taxon>
        <taxon>Gunneridae</taxon>
        <taxon>Pentapetalae</taxon>
        <taxon>asterids</taxon>
        <taxon>campanulids</taxon>
        <taxon>Escalloniales</taxon>
        <taxon>Escalloniaceae</taxon>
        <taxon>Escallonia</taxon>
    </lineage>
</organism>
<evidence type="ECO:0000256" key="4">
    <source>
        <dbReference type="ARBA" id="ARBA00022759"/>
    </source>
</evidence>
<comment type="caution">
    <text evidence="8">The sequence shown here is derived from an EMBL/GenBank/DDBJ whole genome shotgun (WGS) entry which is preliminary data.</text>
</comment>
<evidence type="ECO:0000256" key="6">
    <source>
        <dbReference type="ARBA" id="ARBA00022918"/>
    </source>
</evidence>
<evidence type="ECO:0000256" key="3">
    <source>
        <dbReference type="ARBA" id="ARBA00022722"/>
    </source>
</evidence>
<dbReference type="PANTHER" id="PTHR48475">
    <property type="entry name" value="RIBONUCLEASE H"/>
    <property type="match status" value="1"/>
</dbReference>
<dbReference type="Proteomes" id="UP001188597">
    <property type="component" value="Unassembled WGS sequence"/>
</dbReference>